<protein>
    <submittedName>
        <fullName evidence="3">IQ-DOMAIN 31-like protein</fullName>
    </submittedName>
</protein>
<comment type="caution">
    <text evidence="3">The sequence shown here is derived from an EMBL/GenBank/DDBJ whole genome shotgun (WGS) entry which is preliminary data.</text>
</comment>
<keyword evidence="1" id="KW-0112">Calmodulin-binding</keyword>
<evidence type="ECO:0000313" key="4">
    <source>
        <dbReference type="Proteomes" id="UP001151760"/>
    </source>
</evidence>
<dbReference type="PROSITE" id="PS50096">
    <property type="entry name" value="IQ"/>
    <property type="match status" value="2"/>
</dbReference>
<gene>
    <name evidence="3" type="ORF">Tco_0861441</name>
</gene>
<dbReference type="PANTHER" id="PTHR32295:SF10">
    <property type="entry name" value="PROTEIN IQ-DOMAIN 25"/>
    <property type="match status" value="1"/>
</dbReference>
<accession>A0ABQ5BLY3</accession>
<evidence type="ECO:0000256" key="2">
    <source>
        <dbReference type="ARBA" id="ARBA00024341"/>
    </source>
</evidence>
<comment type="similarity">
    <text evidence="2">Belongs to the IQD family.</text>
</comment>
<dbReference type="PANTHER" id="PTHR32295">
    <property type="entry name" value="IQ-DOMAIN 5-RELATED"/>
    <property type="match status" value="1"/>
</dbReference>
<proteinExistence type="inferred from homology"/>
<reference evidence="3" key="2">
    <citation type="submission" date="2022-01" db="EMBL/GenBank/DDBJ databases">
        <authorList>
            <person name="Yamashiro T."/>
            <person name="Shiraishi A."/>
            <person name="Satake H."/>
            <person name="Nakayama K."/>
        </authorList>
    </citation>
    <scope>NUCLEOTIDE SEQUENCE</scope>
</reference>
<dbReference type="EMBL" id="BQNB010013309">
    <property type="protein sequence ID" value="GJT14399.1"/>
    <property type="molecule type" value="Genomic_DNA"/>
</dbReference>
<organism evidence="3 4">
    <name type="scientific">Tanacetum coccineum</name>
    <dbReference type="NCBI Taxonomy" id="301880"/>
    <lineage>
        <taxon>Eukaryota</taxon>
        <taxon>Viridiplantae</taxon>
        <taxon>Streptophyta</taxon>
        <taxon>Embryophyta</taxon>
        <taxon>Tracheophyta</taxon>
        <taxon>Spermatophyta</taxon>
        <taxon>Magnoliopsida</taxon>
        <taxon>eudicotyledons</taxon>
        <taxon>Gunneridae</taxon>
        <taxon>Pentapetalae</taxon>
        <taxon>asterids</taxon>
        <taxon>campanulids</taxon>
        <taxon>Asterales</taxon>
        <taxon>Asteraceae</taxon>
        <taxon>Asteroideae</taxon>
        <taxon>Anthemideae</taxon>
        <taxon>Anthemidinae</taxon>
        <taxon>Tanacetum</taxon>
    </lineage>
</organism>
<dbReference type="Proteomes" id="UP001151760">
    <property type="component" value="Unassembled WGS sequence"/>
</dbReference>
<sequence>MGKVSRWFRGVLGMKKDKENIDKSNAKRKKRWSFGKCMKDPSQRATVENDSTRMRSCMSALEKEQNKHAIAIAATATAATDAAVASPQALVAVVRLFSDDRGTLFNGREKWAAIKIESVYRGHLVRRALRALRGLVKFQAIVKGFLVRK</sequence>
<evidence type="ECO:0000313" key="3">
    <source>
        <dbReference type="EMBL" id="GJT14399.1"/>
    </source>
</evidence>
<keyword evidence="4" id="KW-1185">Reference proteome</keyword>
<evidence type="ECO:0000256" key="1">
    <source>
        <dbReference type="ARBA" id="ARBA00022860"/>
    </source>
</evidence>
<dbReference type="Pfam" id="PF00612">
    <property type="entry name" value="IQ"/>
    <property type="match status" value="2"/>
</dbReference>
<dbReference type="InterPro" id="IPR000048">
    <property type="entry name" value="IQ_motif_EF-hand-BS"/>
</dbReference>
<reference evidence="3" key="1">
    <citation type="journal article" date="2022" name="Int. J. Mol. Sci.">
        <title>Draft Genome of Tanacetum Coccineum: Genomic Comparison of Closely Related Tanacetum-Family Plants.</title>
        <authorList>
            <person name="Yamashiro T."/>
            <person name="Shiraishi A."/>
            <person name="Nakayama K."/>
            <person name="Satake H."/>
        </authorList>
    </citation>
    <scope>NUCLEOTIDE SEQUENCE</scope>
</reference>
<name>A0ABQ5BLY3_9ASTR</name>